<sequence length="179" mass="19923">MNHQELYREKLYSGPIFDLAKVRMRLPSGRERDYDLVEHGNSVTIVPVDASGQVYFVDQHRVGSNSMLLELPAGMLDAGEDPLEGARREIREEIGMDAEQIIPLGGFYLAAGYSDEYLFAYLAKGLFASPLDPDEDEFINLVTMPAEAALEKAFAGEFHDGKTLAALFLAMPYIKSNEK</sequence>
<dbReference type="InterPro" id="IPR000086">
    <property type="entry name" value="NUDIX_hydrolase_dom"/>
</dbReference>
<dbReference type="PROSITE" id="PS00893">
    <property type="entry name" value="NUDIX_BOX"/>
    <property type="match status" value="1"/>
</dbReference>
<reference evidence="5" key="1">
    <citation type="submission" date="2017-05" db="EMBL/GenBank/DDBJ databases">
        <authorList>
            <person name="Kirkegaard R."/>
            <person name="Mcilroy J S."/>
        </authorList>
    </citation>
    <scope>NUCLEOTIDE SEQUENCE [LARGE SCALE GENOMIC DNA]</scope>
</reference>
<dbReference type="EC" id="3.6.1.13" evidence="4"/>
<dbReference type="GO" id="GO:0019693">
    <property type="term" value="P:ribose phosphate metabolic process"/>
    <property type="evidence" value="ECO:0007669"/>
    <property type="project" value="TreeGrafter"/>
</dbReference>
<dbReference type="InterPro" id="IPR015797">
    <property type="entry name" value="NUDIX_hydrolase-like_dom_sf"/>
</dbReference>
<evidence type="ECO:0000256" key="1">
    <source>
        <dbReference type="ARBA" id="ARBA00001946"/>
    </source>
</evidence>
<comment type="cofactor">
    <cofactor evidence="1">
        <name>Mg(2+)</name>
        <dbReference type="ChEBI" id="CHEBI:18420"/>
    </cofactor>
</comment>
<keyword evidence="5" id="KW-1185">Reference proteome</keyword>
<dbReference type="EMBL" id="LT859958">
    <property type="protein sequence ID" value="SMX53393.1"/>
    <property type="molecule type" value="Genomic_DNA"/>
</dbReference>
<dbReference type="Gene3D" id="3.90.79.10">
    <property type="entry name" value="Nucleoside Triphosphate Pyrophosphohydrolase"/>
    <property type="match status" value="1"/>
</dbReference>
<dbReference type="GO" id="GO:0006753">
    <property type="term" value="P:nucleoside phosphate metabolic process"/>
    <property type="evidence" value="ECO:0007669"/>
    <property type="project" value="TreeGrafter"/>
</dbReference>
<dbReference type="OrthoDB" id="9806150at2"/>
<evidence type="ECO:0000313" key="5">
    <source>
        <dbReference type="Proteomes" id="UP000195514"/>
    </source>
</evidence>
<organism evidence="4 5">
    <name type="scientific">Candidatus Brevifilum fermentans</name>
    <dbReference type="NCBI Taxonomy" id="1986204"/>
    <lineage>
        <taxon>Bacteria</taxon>
        <taxon>Bacillati</taxon>
        <taxon>Chloroflexota</taxon>
        <taxon>Anaerolineae</taxon>
        <taxon>Anaerolineales</taxon>
        <taxon>Anaerolineaceae</taxon>
        <taxon>Candidatus Brevifilum</taxon>
    </lineage>
</organism>
<dbReference type="RefSeq" id="WP_087861331.1">
    <property type="nucleotide sequence ID" value="NZ_LT859958.1"/>
</dbReference>
<dbReference type="CDD" id="cd03424">
    <property type="entry name" value="NUDIX_ADPRase_Nudt5_UGPPase_Nudt14"/>
    <property type="match status" value="1"/>
</dbReference>
<name>A0A1Y6K163_9CHLR</name>
<gene>
    <name evidence="4" type="ORF">CFX1CAM_0327</name>
</gene>
<evidence type="ECO:0000256" key="2">
    <source>
        <dbReference type="ARBA" id="ARBA00022801"/>
    </source>
</evidence>
<dbReference type="PANTHER" id="PTHR11839:SF18">
    <property type="entry name" value="NUDIX HYDROLASE DOMAIN-CONTAINING PROTEIN"/>
    <property type="match status" value="1"/>
</dbReference>
<dbReference type="GO" id="GO:0047631">
    <property type="term" value="F:ADP-ribose diphosphatase activity"/>
    <property type="evidence" value="ECO:0007669"/>
    <property type="project" value="UniProtKB-EC"/>
</dbReference>
<keyword evidence="2 4" id="KW-0378">Hydrolase</keyword>
<evidence type="ECO:0000313" key="4">
    <source>
        <dbReference type="EMBL" id="SMX53393.1"/>
    </source>
</evidence>
<evidence type="ECO:0000259" key="3">
    <source>
        <dbReference type="PROSITE" id="PS51462"/>
    </source>
</evidence>
<dbReference type="KEGG" id="abat:CFX1CAM_0327"/>
<dbReference type="PANTHER" id="PTHR11839">
    <property type="entry name" value="UDP/ADP-SUGAR PYROPHOSPHATASE"/>
    <property type="match status" value="1"/>
</dbReference>
<dbReference type="Proteomes" id="UP000195514">
    <property type="component" value="Chromosome I"/>
</dbReference>
<dbReference type="PROSITE" id="PS51462">
    <property type="entry name" value="NUDIX"/>
    <property type="match status" value="1"/>
</dbReference>
<feature type="domain" description="Nudix hydrolase" evidence="3">
    <location>
        <begin position="38"/>
        <end position="171"/>
    </location>
</feature>
<protein>
    <submittedName>
        <fullName evidence="4">Putative ADP-ribose pyrophosphatase</fullName>
        <ecNumber evidence="4">3.6.1.13</ecNumber>
    </submittedName>
</protein>
<accession>A0A1Y6K163</accession>
<dbReference type="AlphaFoldDB" id="A0A1Y6K163"/>
<proteinExistence type="predicted"/>
<dbReference type="SUPFAM" id="SSF55811">
    <property type="entry name" value="Nudix"/>
    <property type="match status" value="1"/>
</dbReference>
<dbReference type="Pfam" id="PF00293">
    <property type="entry name" value="NUDIX"/>
    <property type="match status" value="1"/>
</dbReference>
<dbReference type="InterPro" id="IPR020084">
    <property type="entry name" value="NUDIX_hydrolase_CS"/>
</dbReference>